<sequence>MSNIDRFSIVTLVLFFLSTIFVIQPLSFHVRLPFVGRTRLTIGLMTAPIIAIAILWAAQCIGATQIRDGIVGTDNIKPYNILILFISLAYMAITLDVTGILQAAAFWVSNKGGSNGRKLYFYFYLLLTVVSMIVGNDPIILSGTAFLVYYTAATGLEPVAWLISEFAAANTASMVLFVGNPTNVVICEGFRINNAAFTAYTILPFLACSVACYAGLAFQFQDEKHVPRRLNVTGELNPREVLRDPISACFGSILLAICLTVVIVLSFFHIDVWMIVLPFAVAKFIFDLSWDHYRYVTDRIPRFDAKAASEGHPGDEDAMVSELKRAMSMPTSEAPTEMADVERRPTFASMTATSSEIAAITIPKARSPSPESSKTISQPPEPRLFAEQREKLAIVHRRLAAHFPTFFTALPRLPFGLIPFAFSQFILIEGLARQGWIDVFATCHDVCVFRLDPVQLRFNSFSRRLHKKLRHPSLKMSHLKDDPRDSSLETSYTWPKTWYRDSTDGLGTSGMFLSGLIMVTRNRFLAWPSLLFSISNLINSHPIRAKEGGSGWSNLALCISALFASYVPIFVITQTPKA</sequence>
<dbReference type="EMBL" id="JANKHO010000447">
    <property type="protein sequence ID" value="KAJ3509830.1"/>
    <property type="molecule type" value="Genomic_DNA"/>
</dbReference>
<evidence type="ECO:0000256" key="1">
    <source>
        <dbReference type="ARBA" id="ARBA00004651"/>
    </source>
</evidence>
<evidence type="ECO:0000313" key="9">
    <source>
        <dbReference type="EMBL" id="KAJ3509830.1"/>
    </source>
</evidence>
<feature type="transmembrane region" description="Helical" evidence="7">
    <location>
        <begin position="119"/>
        <end position="152"/>
    </location>
</feature>
<accession>A0A9W8MU10</accession>
<feature type="transmembrane region" description="Helical" evidence="7">
    <location>
        <begin position="159"/>
        <end position="179"/>
    </location>
</feature>
<organism evidence="9 10">
    <name type="scientific">Agrocybe chaxingu</name>
    <dbReference type="NCBI Taxonomy" id="84603"/>
    <lineage>
        <taxon>Eukaryota</taxon>
        <taxon>Fungi</taxon>
        <taxon>Dikarya</taxon>
        <taxon>Basidiomycota</taxon>
        <taxon>Agaricomycotina</taxon>
        <taxon>Agaricomycetes</taxon>
        <taxon>Agaricomycetidae</taxon>
        <taxon>Agaricales</taxon>
        <taxon>Agaricineae</taxon>
        <taxon>Strophariaceae</taxon>
        <taxon>Agrocybe</taxon>
    </lineage>
</organism>
<evidence type="ECO:0000259" key="8">
    <source>
        <dbReference type="Pfam" id="PF03600"/>
    </source>
</evidence>
<keyword evidence="5 7" id="KW-1133">Transmembrane helix</keyword>
<keyword evidence="3" id="KW-1003">Cell membrane</keyword>
<feature type="transmembrane region" description="Helical" evidence="7">
    <location>
        <begin position="199"/>
        <end position="220"/>
    </location>
</feature>
<dbReference type="InterPro" id="IPR004680">
    <property type="entry name" value="Cit_transptr-like_dom"/>
</dbReference>
<feature type="transmembrane region" description="Helical" evidence="7">
    <location>
        <begin position="272"/>
        <end position="290"/>
    </location>
</feature>
<evidence type="ECO:0000256" key="6">
    <source>
        <dbReference type="ARBA" id="ARBA00023136"/>
    </source>
</evidence>
<dbReference type="PANTHER" id="PTHR43302:SF5">
    <property type="entry name" value="TRANSPORTER ARSB-RELATED"/>
    <property type="match status" value="1"/>
</dbReference>
<name>A0A9W8MU10_9AGAR</name>
<gene>
    <name evidence="9" type="ORF">NLJ89_g5011</name>
</gene>
<evidence type="ECO:0000256" key="2">
    <source>
        <dbReference type="ARBA" id="ARBA00022448"/>
    </source>
</evidence>
<evidence type="ECO:0000256" key="4">
    <source>
        <dbReference type="ARBA" id="ARBA00022692"/>
    </source>
</evidence>
<feature type="domain" description="Citrate transporter-like" evidence="8">
    <location>
        <begin position="49"/>
        <end position="279"/>
    </location>
</feature>
<comment type="caution">
    <text evidence="9">The sequence shown here is derived from an EMBL/GenBank/DDBJ whole genome shotgun (WGS) entry which is preliminary data.</text>
</comment>
<comment type="subcellular location">
    <subcellularLocation>
        <location evidence="1">Cell membrane</location>
        <topology evidence="1">Multi-pass membrane protein</topology>
    </subcellularLocation>
</comment>
<dbReference type="OrthoDB" id="442352at2759"/>
<protein>
    <recommendedName>
        <fullName evidence="8">Citrate transporter-like domain-containing protein</fullName>
    </recommendedName>
</protein>
<dbReference type="AlphaFoldDB" id="A0A9W8MU10"/>
<dbReference type="Proteomes" id="UP001148786">
    <property type="component" value="Unassembled WGS sequence"/>
</dbReference>
<dbReference type="Pfam" id="PF03600">
    <property type="entry name" value="CitMHS"/>
    <property type="match status" value="1"/>
</dbReference>
<feature type="transmembrane region" description="Helical" evidence="7">
    <location>
        <begin position="40"/>
        <end position="58"/>
    </location>
</feature>
<evidence type="ECO:0000256" key="5">
    <source>
        <dbReference type="ARBA" id="ARBA00022989"/>
    </source>
</evidence>
<feature type="transmembrane region" description="Helical" evidence="7">
    <location>
        <begin position="246"/>
        <end position="266"/>
    </location>
</feature>
<evidence type="ECO:0000256" key="3">
    <source>
        <dbReference type="ARBA" id="ARBA00022475"/>
    </source>
</evidence>
<dbReference type="PANTHER" id="PTHR43302">
    <property type="entry name" value="TRANSPORTER ARSB-RELATED"/>
    <property type="match status" value="1"/>
</dbReference>
<feature type="transmembrane region" description="Helical" evidence="7">
    <location>
        <begin position="79"/>
        <end position="107"/>
    </location>
</feature>
<keyword evidence="6 7" id="KW-0472">Membrane</keyword>
<keyword evidence="2" id="KW-0813">Transport</keyword>
<keyword evidence="4 7" id="KW-0812">Transmembrane</keyword>
<dbReference type="GO" id="GO:0005886">
    <property type="term" value="C:plasma membrane"/>
    <property type="evidence" value="ECO:0007669"/>
    <property type="project" value="UniProtKB-SubCell"/>
</dbReference>
<evidence type="ECO:0000256" key="7">
    <source>
        <dbReference type="SAM" id="Phobius"/>
    </source>
</evidence>
<feature type="transmembrane region" description="Helical" evidence="7">
    <location>
        <begin position="552"/>
        <end position="572"/>
    </location>
</feature>
<feature type="transmembrane region" description="Helical" evidence="7">
    <location>
        <begin position="7"/>
        <end position="28"/>
    </location>
</feature>
<evidence type="ECO:0000313" key="10">
    <source>
        <dbReference type="Proteomes" id="UP001148786"/>
    </source>
</evidence>
<dbReference type="GO" id="GO:0055085">
    <property type="term" value="P:transmembrane transport"/>
    <property type="evidence" value="ECO:0007669"/>
    <property type="project" value="InterPro"/>
</dbReference>
<proteinExistence type="predicted"/>
<keyword evidence="10" id="KW-1185">Reference proteome</keyword>
<reference evidence="9" key="1">
    <citation type="submission" date="2022-07" db="EMBL/GenBank/DDBJ databases">
        <title>Genome Sequence of Agrocybe chaxingu.</title>
        <authorList>
            <person name="Buettner E."/>
        </authorList>
    </citation>
    <scope>NUCLEOTIDE SEQUENCE</scope>
    <source>
        <strain evidence="9">MP-N11</strain>
    </source>
</reference>